<name>A0AA38MEC5_9CUCU</name>
<dbReference type="EMBL" id="JALNTZ010000004">
    <property type="protein sequence ID" value="KAJ3653870.1"/>
    <property type="molecule type" value="Genomic_DNA"/>
</dbReference>
<organism evidence="1 2">
    <name type="scientific">Zophobas morio</name>
    <dbReference type="NCBI Taxonomy" id="2755281"/>
    <lineage>
        <taxon>Eukaryota</taxon>
        <taxon>Metazoa</taxon>
        <taxon>Ecdysozoa</taxon>
        <taxon>Arthropoda</taxon>
        <taxon>Hexapoda</taxon>
        <taxon>Insecta</taxon>
        <taxon>Pterygota</taxon>
        <taxon>Neoptera</taxon>
        <taxon>Endopterygota</taxon>
        <taxon>Coleoptera</taxon>
        <taxon>Polyphaga</taxon>
        <taxon>Cucujiformia</taxon>
        <taxon>Tenebrionidae</taxon>
        <taxon>Zophobas</taxon>
    </lineage>
</organism>
<keyword evidence="2" id="KW-1185">Reference proteome</keyword>
<protein>
    <submittedName>
        <fullName evidence="1">Uncharacterized protein</fullName>
    </submittedName>
</protein>
<evidence type="ECO:0000313" key="2">
    <source>
        <dbReference type="Proteomes" id="UP001168821"/>
    </source>
</evidence>
<dbReference type="Proteomes" id="UP001168821">
    <property type="component" value="Unassembled WGS sequence"/>
</dbReference>
<gene>
    <name evidence="1" type="ORF">Zmor_013100</name>
</gene>
<evidence type="ECO:0000313" key="1">
    <source>
        <dbReference type="EMBL" id="KAJ3653870.1"/>
    </source>
</evidence>
<dbReference type="AlphaFoldDB" id="A0AA38MEC5"/>
<proteinExistence type="predicted"/>
<accession>A0AA38MEC5</accession>
<sequence>MRCTVAYDGIEVKKLSVNCRIIKIGRITQECDINCAVGVGFVIRRFCETVSQMGFGAARRHCRTDRDPRPTWPLFSSLFEKFDTAFRSLVMHGFNYRKYAKQ</sequence>
<reference evidence="1" key="1">
    <citation type="journal article" date="2023" name="G3 (Bethesda)">
        <title>Whole genome assemblies of Zophobas morio and Tenebrio molitor.</title>
        <authorList>
            <person name="Kaur S."/>
            <person name="Stinson S.A."/>
            <person name="diCenzo G.C."/>
        </authorList>
    </citation>
    <scope>NUCLEOTIDE SEQUENCE</scope>
    <source>
        <strain evidence="1">QUZm001</strain>
    </source>
</reference>
<comment type="caution">
    <text evidence="1">The sequence shown here is derived from an EMBL/GenBank/DDBJ whole genome shotgun (WGS) entry which is preliminary data.</text>
</comment>